<evidence type="ECO:0000313" key="2">
    <source>
        <dbReference type="EMBL" id="CAG8533067.1"/>
    </source>
</evidence>
<accession>A0A9N9ALE1</accession>
<organism evidence="2 3">
    <name type="scientific">Racocetra fulgida</name>
    <dbReference type="NCBI Taxonomy" id="60492"/>
    <lineage>
        <taxon>Eukaryota</taxon>
        <taxon>Fungi</taxon>
        <taxon>Fungi incertae sedis</taxon>
        <taxon>Mucoromycota</taxon>
        <taxon>Glomeromycotina</taxon>
        <taxon>Glomeromycetes</taxon>
        <taxon>Diversisporales</taxon>
        <taxon>Gigasporaceae</taxon>
        <taxon>Racocetra</taxon>
    </lineage>
</organism>
<feature type="compositionally biased region" description="Polar residues" evidence="1">
    <location>
        <begin position="144"/>
        <end position="154"/>
    </location>
</feature>
<comment type="caution">
    <text evidence="2">The sequence shown here is derived from an EMBL/GenBank/DDBJ whole genome shotgun (WGS) entry which is preliminary data.</text>
</comment>
<dbReference type="OrthoDB" id="2435299at2759"/>
<name>A0A9N9ALE1_9GLOM</name>
<sequence length="393" mass="43489">MAPKKKSTTSSSKKQKLADNGGDQRIEQQIEEIISDEEDNLEDDFSHKITSGMHYVSDLKYNLSNGLYLNLDGLNYSVDVHDSDDLNESTTQKTSHTAMPSTSTGKDNTTSTTKKTSRTATSSTSTGEVHYSDYGNESAKKTSHIATSSTSRGQGTATVLASLSNSTNENPTRNILYTAASSSSAEMVTSTATSHKDSEDDFERCDAFTELQNASNEFEVALWVAHHPNVLSLANTIYGVMKAKITDNKVSSNTTNSCNTILNRPEINKFNNYRNKFHVAISSLADDFSGTDELEEIPSIDELSDFVTEDVWRLVLQLHLKATDLPALKNEPEMYNKFSIFVYQAVRNVLIAQKNKKDTKNAIRKCDEITIDLKIPTKVGIVKTLPVRELINL</sequence>
<dbReference type="EMBL" id="CAJVPZ010003615">
    <property type="protein sequence ID" value="CAG8533067.1"/>
    <property type="molecule type" value="Genomic_DNA"/>
</dbReference>
<evidence type="ECO:0000256" key="1">
    <source>
        <dbReference type="SAM" id="MobiDB-lite"/>
    </source>
</evidence>
<feature type="compositionally biased region" description="Polar residues" evidence="1">
    <location>
        <begin position="88"/>
        <end position="100"/>
    </location>
</feature>
<reference evidence="2" key="1">
    <citation type="submission" date="2021-06" db="EMBL/GenBank/DDBJ databases">
        <authorList>
            <person name="Kallberg Y."/>
            <person name="Tangrot J."/>
            <person name="Rosling A."/>
        </authorList>
    </citation>
    <scope>NUCLEOTIDE SEQUENCE</scope>
    <source>
        <strain evidence="2">IN212</strain>
    </source>
</reference>
<feature type="compositionally biased region" description="Low complexity" evidence="1">
    <location>
        <begin position="101"/>
        <end position="126"/>
    </location>
</feature>
<keyword evidence="3" id="KW-1185">Reference proteome</keyword>
<proteinExistence type="predicted"/>
<protein>
    <submittedName>
        <fullName evidence="2">8486_t:CDS:1</fullName>
    </submittedName>
</protein>
<evidence type="ECO:0000313" key="3">
    <source>
        <dbReference type="Proteomes" id="UP000789396"/>
    </source>
</evidence>
<dbReference type="Proteomes" id="UP000789396">
    <property type="component" value="Unassembled WGS sequence"/>
</dbReference>
<gene>
    <name evidence="2" type="ORF">RFULGI_LOCUS3880</name>
</gene>
<feature type="region of interest" description="Disordered" evidence="1">
    <location>
        <begin position="1"/>
        <end position="27"/>
    </location>
</feature>
<feature type="region of interest" description="Disordered" evidence="1">
    <location>
        <begin position="85"/>
        <end position="154"/>
    </location>
</feature>
<dbReference type="AlphaFoldDB" id="A0A9N9ALE1"/>